<evidence type="ECO:0000313" key="4">
    <source>
        <dbReference type="Proteomes" id="UP000059680"/>
    </source>
</evidence>
<evidence type="ECO:0000313" key="3">
    <source>
        <dbReference type="EMBL" id="BAS95166.1"/>
    </source>
</evidence>
<dbReference type="PaxDb" id="39947-A0A0P0WPW9"/>
<dbReference type="InterPro" id="IPR022059">
    <property type="entry name" value="DUF3615"/>
</dbReference>
<dbReference type="Proteomes" id="UP000059680">
    <property type="component" value="Chromosome 5"/>
</dbReference>
<gene>
    <name evidence="3" type="ordered locus">Os05g0545900</name>
    <name evidence="3" type="ORF">OSNPB_050545900</name>
</gene>
<proteinExistence type="predicted"/>
<feature type="domain" description="DUF3615" evidence="2">
    <location>
        <begin position="170"/>
        <end position="296"/>
    </location>
</feature>
<organism evidence="3 4">
    <name type="scientific">Oryza sativa subsp. japonica</name>
    <name type="common">Rice</name>
    <dbReference type="NCBI Taxonomy" id="39947"/>
    <lineage>
        <taxon>Eukaryota</taxon>
        <taxon>Viridiplantae</taxon>
        <taxon>Streptophyta</taxon>
        <taxon>Embryophyta</taxon>
        <taxon>Tracheophyta</taxon>
        <taxon>Spermatophyta</taxon>
        <taxon>Magnoliopsida</taxon>
        <taxon>Liliopsida</taxon>
        <taxon>Poales</taxon>
        <taxon>Poaceae</taxon>
        <taxon>BOP clade</taxon>
        <taxon>Oryzoideae</taxon>
        <taxon>Oryzeae</taxon>
        <taxon>Oryzinae</taxon>
        <taxon>Oryza</taxon>
        <taxon>Oryza sativa</taxon>
    </lineage>
</organism>
<dbReference type="Pfam" id="PF12274">
    <property type="entry name" value="DUF3615"/>
    <property type="match status" value="1"/>
</dbReference>
<sequence length="316" mass="35937">MRRPTIEEKLATYSMFQVRQGSTVPITAREWLDSLPPPPPPSPSQSGANSSTFLPAAAGSACEAPARKKRTPGRWRRIPRTLPHPCLRKRPMTWEELLADSLDMSDKAHCFREEDKPAFRESKAQMARFYQRMIDIEKNKIEQIFRPRVLSDTPEQHLTAEEMEAELAGKKVKIELCTVLLSNCFHEVCGSTYAHVNFTARAQNDDQAKKSLYFAELKLNPDLLAKRMERFAELSLDPNIVGCADDIEPMCVVSIHNLQGSCFGGCHEINRRIDYVMTRNQDYERCHSCSDRIKHPYGTEFVAGHDSSKIPYYTAG</sequence>
<dbReference type="AlphaFoldDB" id="A0A0P0WPW9"/>
<dbReference type="eggNOG" id="ENOG502R3XT">
    <property type="taxonomic scope" value="Eukaryota"/>
</dbReference>
<evidence type="ECO:0000256" key="1">
    <source>
        <dbReference type="SAM" id="MobiDB-lite"/>
    </source>
</evidence>
<name>A0A0P0WPW9_ORYSJ</name>
<dbReference type="OMA" id="CPQAHRF"/>
<evidence type="ECO:0000259" key="2">
    <source>
        <dbReference type="Pfam" id="PF12274"/>
    </source>
</evidence>
<feature type="region of interest" description="Disordered" evidence="1">
    <location>
        <begin position="30"/>
        <end position="78"/>
    </location>
</feature>
<dbReference type="PANTHER" id="PTHR34710">
    <property type="entry name" value="OS03G0834100 PROTEIN"/>
    <property type="match status" value="1"/>
</dbReference>
<reference evidence="3 4" key="2">
    <citation type="journal article" date="2013" name="Plant Cell Physiol.">
        <title>Rice Annotation Project Database (RAP-DB): an integrative and interactive database for rice genomics.</title>
        <authorList>
            <person name="Sakai H."/>
            <person name="Lee S.S."/>
            <person name="Tanaka T."/>
            <person name="Numa H."/>
            <person name="Kim J."/>
            <person name="Kawahara Y."/>
            <person name="Wakimoto H."/>
            <person name="Yang C.C."/>
            <person name="Iwamoto M."/>
            <person name="Abe T."/>
            <person name="Yamada Y."/>
            <person name="Muto A."/>
            <person name="Inokuchi H."/>
            <person name="Ikemura T."/>
            <person name="Matsumoto T."/>
            <person name="Sasaki T."/>
            <person name="Itoh T."/>
        </authorList>
    </citation>
    <scope>NUCLEOTIDE SEQUENCE [LARGE SCALE GENOMIC DNA]</scope>
    <source>
        <strain evidence="4">cv. Nipponbare</strain>
    </source>
</reference>
<keyword evidence="4" id="KW-1185">Reference proteome</keyword>
<reference evidence="4" key="1">
    <citation type="journal article" date="2005" name="Nature">
        <title>The map-based sequence of the rice genome.</title>
        <authorList>
            <consortium name="International rice genome sequencing project (IRGSP)"/>
            <person name="Matsumoto T."/>
            <person name="Wu J."/>
            <person name="Kanamori H."/>
            <person name="Katayose Y."/>
            <person name="Fujisawa M."/>
            <person name="Namiki N."/>
            <person name="Mizuno H."/>
            <person name="Yamamoto K."/>
            <person name="Antonio B.A."/>
            <person name="Baba T."/>
            <person name="Sakata K."/>
            <person name="Nagamura Y."/>
            <person name="Aoki H."/>
            <person name="Arikawa K."/>
            <person name="Arita K."/>
            <person name="Bito T."/>
            <person name="Chiden Y."/>
            <person name="Fujitsuka N."/>
            <person name="Fukunaka R."/>
            <person name="Hamada M."/>
            <person name="Harada C."/>
            <person name="Hayashi A."/>
            <person name="Hijishita S."/>
            <person name="Honda M."/>
            <person name="Hosokawa S."/>
            <person name="Ichikawa Y."/>
            <person name="Idonuma A."/>
            <person name="Iijima M."/>
            <person name="Ikeda M."/>
            <person name="Ikeno M."/>
            <person name="Ito K."/>
            <person name="Ito S."/>
            <person name="Ito T."/>
            <person name="Ito Y."/>
            <person name="Ito Y."/>
            <person name="Iwabuchi A."/>
            <person name="Kamiya K."/>
            <person name="Karasawa W."/>
            <person name="Kurita K."/>
            <person name="Katagiri S."/>
            <person name="Kikuta A."/>
            <person name="Kobayashi H."/>
            <person name="Kobayashi N."/>
            <person name="Machita K."/>
            <person name="Maehara T."/>
            <person name="Masukawa M."/>
            <person name="Mizubayashi T."/>
            <person name="Mukai Y."/>
            <person name="Nagasaki H."/>
            <person name="Nagata Y."/>
            <person name="Naito S."/>
            <person name="Nakashima M."/>
            <person name="Nakama Y."/>
            <person name="Nakamichi Y."/>
            <person name="Nakamura M."/>
            <person name="Meguro A."/>
            <person name="Negishi M."/>
            <person name="Ohta I."/>
            <person name="Ohta T."/>
            <person name="Okamoto M."/>
            <person name="Ono N."/>
            <person name="Saji S."/>
            <person name="Sakaguchi M."/>
            <person name="Sakai K."/>
            <person name="Shibata M."/>
            <person name="Shimokawa T."/>
            <person name="Song J."/>
            <person name="Takazaki Y."/>
            <person name="Terasawa K."/>
            <person name="Tsugane M."/>
            <person name="Tsuji K."/>
            <person name="Ueda S."/>
            <person name="Waki K."/>
            <person name="Yamagata H."/>
            <person name="Yamamoto M."/>
            <person name="Yamamoto S."/>
            <person name="Yamane H."/>
            <person name="Yoshiki S."/>
            <person name="Yoshihara R."/>
            <person name="Yukawa K."/>
            <person name="Zhong H."/>
            <person name="Yano M."/>
            <person name="Yuan Q."/>
            <person name="Ouyang S."/>
            <person name="Liu J."/>
            <person name="Jones K.M."/>
            <person name="Gansberger K."/>
            <person name="Moffat K."/>
            <person name="Hill J."/>
            <person name="Bera J."/>
            <person name="Fadrosh D."/>
            <person name="Jin S."/>
            <person name="Johri S."/>
            <person name="Kim M."/>
            <person name="Overton L."/>
            <person name="Reardon M."/>
            <person name="Tsitrin T."/>
            <person name="Vuong H."/>
            <person name="Weaver B."/>
            <person name="Ciecko A."/>
            <person name="Tallon L."/>
            <person name="Jackson J."/>
            <person name="Pai G."/>
            <person name="Aken S.V."/>
            <person name="Utterback T."/>
            <person name="Reidmuller S."/>
            <person name="Feldblyum T."/>
            <person name="Hsiao J."/>
            <person name="Zismann V."/>
            <person name="Iobst S."/>
            <person name="de Vazeille A.R."/>
            <person name="Buell C.R."/>
            <person name="Ying K."/>
            <person name="Li Y."/>
            <person name="Lu T."/>
            <person name="Huang Y."/>
            <person name="Zhao Q."/>
            <person name="Feng Q."/>
            <person name="Zhang L."/>
            <person name="Zhu J."/>
            <person name="Weng Q."/>
            <person name="Mu J."/>
            <person name="Lu Y."/>
            <person name="Fan D."/>
            <person name="Liu Y."/>
            <person name="Guan J."/>
            <person name="Zhang Y."/>
            <person name="Yu S."/>
            <person name="Liu X."/>
            <person name="Zhang Y."/>
            <person name="Hong G."/>
            <person name="Han B."/>
            <person name="Choisne N."/>
            <person name="Demange N."/>
            <person name="Orjeda G."/>
            <person name="Samain S."/>
            <person name="Cattolico L."/>
            <person name="Pelletier E."/>
            <person name="Couloux A."/>
            <person name="Segurens B."/>
            <person name="Wincker P."/>
            <person name="D'Hont A."/>
            <person name="Scarpelli C."/>
            <person name="Weissenbach J."/>
            <person name="Salanoubat M."/>
            <person name="Quetier F."/>
            <person name="Yu Y."/>
            <person name="Kim H.R."/>
            <person name="Rambo T."/>
            <person name="Currie J."/>
            <person name="Collura K."/>
            <person name="Luo M."/>
            <person name="Yang T."/>
            <person name="Ammiraju J.S.S."/>
            <person name="Engler F."/>
            <person name="Soderlund C."/>
            <person name="Wing R.A."/>
            <person name="Palmer L.E."/>
            <person name="de la Bastide M."/>
            <person name="Spiegel L."/>
            <person name="Nascimento L."/>
            <person name="Zutavern T."/>
            <person name="O'Shaughnessy A."/>
            <person name="Dike S."/>
            <person name="Dedhia N."/>
            <person name="Preston R."/>
            <person name="Balija V."/>
            <person name="McCombie W.R."/>
            <person name="Chow T."/>
            <person name="Chen H."/>
            <person name="Chung M."/>
            <person name="Chen C."/>
            <person name="Shaw J."/>
            <person name="Wu H."/>
            <person name="Hsiao K."/>
            <person name="Chao Y."/>
            <person name="Chu M."/>
            <person name="Cheng C."/>
            <person name="Hour A."/>
            <person name="Lee P."/>
            <person name="Lin S."/>
            <person name="Lin Y."/>
            <person name="Liou J."/>
            <person name="Liu S."/>
            <person name="Hsing Y."/>
            <person name="Raghuvanshi S."/>
            <person name="Mohanty A."/>
            <person name="Bharti A.K."/>
            <person name="Gaur A."/>
            <person name="Gupta V."/>
            <person name="Kumar D."/>
            <person name="Ravi V."/>
            <person name="Vij S."/>
            <person name="Kapur A."/>
            <person name="Khurana P."/>
            <person name="Khurana P."/>
            <person name="Khurana J.P."/>
            <person name="Tyagi A.K."/>
            <person name="Gaikwad K."/>
            <person name="Singh A."/>
            <person name="Dalal V."/>
            <person name="Srivastava S."/>
            <person name="Dixit A."/>
            <person name="Pal A.K."/>
            <person name="Ghazi I.A."/>
            <person name="Yadav M."/>
            <person name="Pandit A."/>
            <person name="Bhargava A."/>
            <person name="Sureshbabu K."/>
            <person name="Batra K."/>
            <person name="Sharma T.R."/>
            <person name="Mohapatra T."/>
            <person name="Singh N.K."/>
            <person name="Messing J."/>
            <person name="Nelson A.B."/>
            <person name="Fuks G."/>
            <person name="Kavchok S."/>
            <person name="Keizer G."/>
            <person name="Linton E."/>
            <person name="Llaca V."/>
            <person name="Song R."/>
            <person name="Tanyolac B."/>
            <person name="Young S."/>
            <person name="Ho-Il K."/>
            <person name="Hahn J.H."/>
            <person name="Sangsakoo G."/>
            <person name="Vanavichit A."/>
            <person name="de Mattos Luiz.A.T."/>
            <person name="Zimmer P.D."/>
            <person name="Malone G."/>
            <person name="Dellagostin O."/>
            <person name="de Oliveira A.C."/>
            <person name="Bevan M."/>
            <person name="Bancroft I."/>
            <person name="Minx P."/>
            <person name="Cordum H."/>
            <person name="Wilson R."/>
            <person name="Cheng Z."/>
            <person name="Jin W."/>
            <person name="Jiang J."/>
            <person name="Leong S.A."/>
            <person name="Iwama H."/>
            <person name="Gojobori T."/>
            <person name="Itoh T."/>
            <person name="Niimura Y."/>
            <person name="Fujii Y."/>
            <person name="Habara T."/>
            <person name="Sakai H."/>
            <person name="Sato Y."/>
            <person name="Wilson G."/>
            <person name="Kumar K."/>
            <person name="McCouch S."/>
            <person name="Juretic N."/>
            <person name="Hoen D."/>
            <person name="Wright S."/>
            <person name="Bruskiewich R."/>
            <person name="Bureau T."/>
            <person name="Miyao A."/>
            <person name="Hirochika H."/>
            <person name="Nishikawa T."/>
            <person name="Kadowaki K."/>
            <person name="Sugiura M."/>
            <person name="Burr B."/>
            <person name="Sasaki T."/>
        </authorList>
    </citation>
    <scope>NUCLEOTIDE SEQUENCE [LARGE SCALE GENOMIC DNA]</scope>
    <source>
        <strain evidence="4">cv. Nipponbare</strain>
    </source>
</reference>
<dbReference type="InParanoid" id="A0A0P0WPW9"/>
<dbReference type="EMBL" id="AP014961">
    <property type="protein sequence ID" value="BAS95166.1"/>
    <property type="molecule type" value="Genomic_DNA"/>
</dbReference>
<dbReference type="FunCoup" id="A0A0P0WPW9">
    <property type="interactions" value="126"/>
</dbReference>
<protein>
    <submittedName>
        <fullName evidence="3">Os05g0545900 protein</fullName>
    </submittedName>
</protein>
<reference evidence="3 4" key="3">
    <citation type="journal article" date="2013" name="Rice">
        <title>Improvement of the Oryza sativa Nipponbare reference genome using next generation sequence and optical map data.</title>
        <authorList>
            <person name="Kawahara Y."/>
            <person name="de la Bastide M."/>
            <person name="Hamilton J.P."/>
            <person name="Kanamori H."/>
            <person name="McCombie W.R."/>
            <person name="Ouyang S."/>
            <person name="Schwartz D.C."/>
            <person name="Tanaka T."/>
            <person name="Wu J."/>
            <person name="Zhou S."/>
            <person name="Childs K.L."/>
            <person name="Davidson R.M."/>
            <person name="Lin H."/>
            <person name="Quesada-Ocampo L."/>
            <person name="Vaillancourt B."/>
            <person name="Sakai H."/>
            <person name="Lee S.S."/>
            <person name="Kim J."/>
            <person name="Numa H."/>
            <person name="Itoh T."/>
            <person name="Buell C.R."/>
            <person name="Matsumoto T."/>
        </authorList>
    </citation>
    <scope>NUCLEOTIDE SEQUENCE [LARGE SCALE GENOMIC DNA]</scope>
    <source>
        <strain evidence="4">cv. Nipponbare</strain>
    </source>
</reference>
<feature type="compositionally biased region" description="Basic residues" evidence="1">
    <location>
        <begin position="67"/>
        <end position="78"/>
    </location>
</feature>
<dbReference type="PANTHER" id="PTHR34710:SF6">
    <property type="entry name" value="OS05G0545900 PROTEIN"/>
    <property type="match status" value="1"/>
</dbReference>
<dbReference type="Gramene" id="Os05t0545900-00">
    <property type="protein sequence ID" value="Os05t0545900-00"/>
    <property type="gene ID" value="Os05g0545900"/>
</dbReference>
<accession>A0A0P0WPW9</accession>
<feature type="compositionally biased region" description="Low complexity" evidence="1">
    <location>
        <begin position="44"/>
        <end position="64"/>
    </location>
</feature>